<dbReference type="Proteomes" id="UP001212823">
    <property type="component" value="Unassembled WGS sequence"/>
</dbReference>
<dbReference type="EMBL" id="VSTG01000005">
    <property type="protein sequence ID" value="TYL58733.1"/>
    <property type="molecule type" value="Genomic_DNA"/>
</dbReference>
<dbReference type="Proteomes" id="UP000260642">
    <property type="component" value="Unassembled WGS sequence"/>
</dbReference>
<evidence type="ECO:0000313" key="10">
    <source>
        <dbReference type="EMBL" id="CUO32108.1"/>
    </source>
</evidence>
<evidence type="ECO:0000256" key="1">
    <source>
        <dbReference type="ARBA" id="ARBA00006227"/>
    </source>
</evidence>
<dbReference type="Gene3D" id="3.90.1180.10">
    <property type="entry name" value="Ribosomal protein L13"/>
    <property type="match status" value="1"/>
</dbReference>
<evidence type="ECO:0000313" key="39">
    <source>
        <dbReference type="EMBL" id="RHF07881.1"/>
    </source>
</evidence>
<reference evidence="74 75" key="7">
    <citation type="submission" date="2019-09" db="EMBL/GenBank/DDBJ databases">
        <title>Strain-level analysis of Eubacterium rectale using genomes from metagenomes.</title>
        <authorList>
            <person name="Karcher N."/>
            <person name="Segata N."/>
        </authorList>
    </citation>
    <scope>NUCLEOTIDE SEQUENCE [LARGE SCALE GENOMIC DNA]</scope>
    <source>
        <strain evidence="44 74">L2-21</strain>
        <strain evidence="45 75">T3WBe13</strain>
    </source>
</reference>
<dbReference type="EMBL" id="QSFB01000014">
    <property type="protein sequence ID" value="RHA12225.1"/>
    <property type="molecule type" value="Genomic_DNA"/>
</dbReference>
<proteinExistence type="inferred from homology"/>
<evidence type="ECO:0000313" key="16">
    <source>
        <dbReference type="EMBL" id="MSC60375.1"/>
    </source>
</evidence>
<dbReference type="Proteomes" id="UP000261052">
    <property type="component" value="Unassembled WGS sequence"/>
</dbReference>
<dbReference type="InterPro" id="IPR005823">
    <property type="entry name" value="Ribosomal_uL13_bac-type"/>
</dbReference>
<dbReference type="HAMAP" id="MF_01366">
    <property type="entry name" value="Ribosomal_uL13"/>
    <property type="match status" value="1"/>
</dbReference>
<dbReference type="GO" id="GO:0022625">
    <property type="term" value="C:cytosolic large ribosomal subunit"/>
    <property type="evidence" value="ECO:0007669"/>
    <property type="project" value="TreeGrafter"/>
</dbReference>
<dbReference type="Proteomes" id="UP000286181">
    <property type="component" value="Unassembled WGS sequence"/>
</dbReference>
<evidence type="ECO:0000313" key="11">
    <source>
        <dbReference type="EMBL" id="CUP06837.1"/>
    </source>
</evidence>
<evidence type="ECO:0000313" key="57">
    <source>
        <dbReference type="Proteomes" id="UP000266698"/>
    </source>
</evidence>
<evidence type="ECO:0000313" key="19">
    <source>
        <dbReference type="EMBL" id="NSC77561.1"/>
    </source>
</evidence>
<evidence type="ECO:0000313" key="36">
    <source>
        <dbReference type="EMBL" id="RHC38969.1"/>
    </source>
</evidence>
<dbReference type="PROSITE" id="PS00783">
    <property type="entry name" value="RIBOSOMAL_L13"/>
    <property type="match status" value="1"/>
</dbReference>
<evidence type="ECO:0000313" key="30">
    <source>
        <dbReference type="EMBL" id="RGW86450.1"/>
    </source>
</evidence>
<evidence type="ECO:0000313" key="21">
    <source>
        <dbReference type="EMBL" id="RGI69684.1"/>
    </source>
</evidence>
<evidence type="ECO:0000313" key="40">
    <source>
        <dbReference type="EMBL" id="RHI21819.1"/>
    </source>
</evidence>
<evidence type="ECO:0000313" key="59">
    <source>
        <dbReference type="Proteomes" id="UP000283431"/>
    </source>
</evidence>
<dbReference type="EMBL" id="QSJS01000003">
    <property type="protein sequence ID" value="RHD96972.1"/>
    <property type="molecule type" value="Genomic_DNA"/>
</dbReference>
<dbReference type="EMBL" id="QSEN01000006">
    <property type="protein sequence ID" value="RGZ75861.1"/>
    <property type="molecule type" value="Genomic_DNA"/>
</dbReference>
<reference evidence="74 75" key="6">
    <citation type="submission" date="2019-08" db="EMBL/GenBank/DDBJ databases">
        <authorList>
            <person name="Duncan S."/>
            <person name="Walker A."/>
        </authorList>
    </citation>
    <scope>NUCLEOTIDE SEQUENCE [LARGE SCALE GENOMIC DNA]</scope>
    <source>
        <strain evidence="44 74">L2-21</strain>
        <strain evidence="45 75">T3WBe13</strain>
    </source>
</reference>
<evidence type="ECO:0000313" key="64">
    <source>
        <dbReference type="Proteomes" id="UP000284296"/>
    </source>
</evidence>
<dbReference type="Proteomes" id="UP000286581">
    <property type="component" value="Unassembled WGS sequence"/>
</dbReference>
<dbReference type="OMA" id="HKPIYTP"/>
<dbReference type="EMBL" id="QRXR01000017">
    <property type="protein sequence ID" value="RGU22579.1"/>
    <property type="molecule type" value="Genomic_DNA"/>
</dbReference>
<dbReference type="EMBL" id="WKQP01000012">
    <property type="protein sequence ID" value="MSC60375.1"/>
    <property type="molecule type" value="Genomic_DNA"/>
</dbReference>
<gene>
    <name evidence="5 7 8" type="primary">rplM</name>
    <name evidence="43" type="ORF">DW001_04430</name>
    <name evidence="42" type="ORF">DW028_05850</name>
    <name evidence="41" type="ORF">DW038_03980</name>
    <name evidence="40" type="ORF">DW172_09140</name>
    <name evidence="39" type="ORF">DW703_01560</name>
    <name evidence="38" type="ORF">DW753_07960</name>
    <name evidence="37" type="ORF">DW775_03640</name>
    <name evidence="36" type="ORF">DW848_09410</name>
    <name evidence="35" type="ORF">DW912_01935</name>
    <name evidence="34" type="ORF">DW948_10340</name>
    <name evidence="33" type="ORF">DW967_08535</name>
    <name evidence="32" type="ORF">DW975_05005</name>
    <name evidence="30" type="ORF">DWV45_10795</name>
    <name evidence="29" type="ORF">DWV78_08860</name>
    <name evidence="28" type="ORF">DWW89_11115</name>
    <name evidence="27" type="ORF">DWX06_06395</name>
    <name evidence="26" type="ORF">DWY38_09505</name>
    <name evidence="31" type="ORF">DXA03_07490</name>
    <name evidence="25" type="ORF">DXB72_12625</name>
    <name evidence="24" type="ORF">DXB99_16965</name>
    <name evidence="23" type="ORF">DXC13_13900</name>
    <name evidence="22" type="ORF">DXD13_05285</name>
    <name evidence="21" type="ORF">DXD95_04165</name>
    <name evidence="10" type="ORF">ERS852417_02049</name>
    <name evidence="11" type="ORF">ERS852497_01782</name>
    <name evidence="9" type="ORF">ERS852580_00088</name>
    <name evidence="45" type="ORF">FYL31_03340</name>
    <name evidence="44" type="ORF">FYL37_06010</name>
    <name evidence="19" type="ORF">G4312_09765</name>
    <name evidence="18" type="ORF">G4319_03505</name>
    <name evidence="16" type="ORF">GKE07_09245</name>
    <name evidence="17" type="ORF">GKE44_09420</name>
    <name evidence="20" type="ORF">LD38_15225</name>
    <name evidence="12" type="ORF">LIZ56_02880</name>
    <name evidence="13" type="ORF">LIZ82_05525</name>
    <name evidence="14" type="ORF">LK487_15675</name>
    <name evidence="15" type="ORF">PNE45_09070</name>
    <name evidence="8" type="ORF">T1815_23371</name>
</gene>
<evidence type="ECO:0000313" key="32">
    <source>
        <dbReference type="EMBL" id="RGZ75861.1"/>
    </source>
</evidence>
<sequence>MKTFMASPATIDRKWYVVDAEGKTLGRLASEVAKVLRGKNKAIFTPHIDTGDYVIVVNADKVKVTGKKLDQKIYYHHSDYIGGMKETTLREMMNKHPERVIEYAVKGMLPKGPLGRQMYTKLFVYAGPDHKHAAQKPETLEF</sequence>
<dbReference type="EMBL" id="JRFS01000042">
    <property type="protein sequence ID" value="PWE82604.1"/>
    <property type="molecule type" value="Genomic_DNA"/>
</dbReference>
<dbReference type="GO" id="GO:0003729">
    <property type="term" value="F:mRNA binding"/>
    <property type="evidence" value="ECO:0007669"/>
    <property type="project" value="TreeGrafter"/>
</dbReference>
<dbReference type="Proteomes" id="UP000465607">
    <property type="component" value="Unassembled WGS sequence"/>
</dbReference>
<dbReference type="GO" id="GO:0017148">
    <property type="term" value="P:negative regulation of translation"/>
    <property type="evidence" value="ECO:0007669"/>
    <property type="project" value="TreeGrafter"/>
</dbReference>
<evidence type="ECO:0000313" key="73">
    <source>
        <dbReference type="Proteomes" id="UP000286581"/>
    </source>
</evidence>
<dbReference type="Proteomes" id="UP001197741">
    <property type="component" value="Unassembled WGS sequence"/>
</dbReference>
<dbReference type="PANTHER" id="PTHR11545:SF2">
    <property type="entry name" value="LARGE RIBOSOMAL SUBUNIT PROTEIN UL13M"/>
    <property type="match status" value="1"/>
</dbReference>
<reference evidence="76 77" key="5">
    <citation type="journal article" date="2019" name="Nat. Med.">
        <title>A library of human gut bacterial isolates paired with longitudinal multiomics data enables mechanistic microbiome research.</title>
        <authorList>
            <person name="Poyet M."/>
            <person name="Groussin M."/>
            <person name="Gibbons S.M."/>
            <person name="Avila-Pacheco J."/>
            <person name="Jiang X."/>
            <person name="Kearney S.M."/>
            <person name="Perrotta A.R."/>
            <person name="Berdy B."/>
            <person name="Zhao S."/>
            <person name="Lieberman T.D."/>
            <person name="Swanson P.K."/>
            <person name="Smith M."/>
            <person name="Roesemann S."/>
            <person name="Alexander J.E."/>
            <person name="Rich S.A."/>
            <person name="Livny J."/>
            <person name="Vlamakis H."/>
            <person name="Clish C."/>
            <person name="Bullock K."/>
            <person name="Deik A."/>
            <person name="Scott J."/>
            <person name="Pierce K.A."/>
            <person name="Xavier R.J."/>
            <person name="Alm E.J."/>
        </authorList>
    </citation>
    <scope>NUCLEOTIDE SEQUENCE [LARGE SCALE GENOMIC DNA]</scope>
    <source>
        <strain evidence="16 77">BIOML-A11</strain>
        <strain evidence="17 76">BIOML-A5</strain>
    </source>
</reference>
<dbReference type="EMBL" id="QRON01000002">
    <property type="protein sequence ID" value="RHL30137.1"/>
    <property type="molecule type" value="Genomic_DNA"/>
</dbReference>
<evidence type="ECO:0000313" key="69">
    <source>
        <dbReference type="Proteomes" id="UP000286104"/>
    </source>
</evidence>
<evidence type="ECO:0000313" key="42">
    <source>
        <dbReference type="EMBL" id="RHL30137.1"/>
    </source>
</evidence>
<evidence type="ECO:0000313" key="17">
    <source>
        <dbReference type="EMBL" id="MSD27371.1"/>
    </source>
</evidence>
<evidence type="ECO:0000313" key="45">
    <source>
        <dbReference type="EMBL" id="TYL61322.1"/>
    </source>
</evidence>
<keyword evidence="2 5" id="KW-0689">Ribosomal protein</keyword>
<dbReference type="InterPro" id="IPR036899">
    <property type="entry name" value="Ribosomal_uL13_sf"/>
</dbReference>
<evidence type="ECO:0000313" key="49">
    <source>
        <dbReference type="Proteomes" id="UP000095673"/>
    </source>
</evidence>
<evidence type="ECO:0000313" key="33">
    <source>
        <dbReference type="EMBL" id="RGZ92387.1"/>
    </source>
</evidence>
<dbReference type="NCBIfam" id="TIGR01066">
    <property type="entry name" value="rplM_bact"/>
    <property type="match status" value="1"/>
</dbReference>
<dbReference type="EMBL" id="QRXG01000008">
    <property type="protein sequence ID" value="RGT81902.1"/>
    <property type="molecule type" value="Genomic_DNA"/>
</dbReference>
<dbReference type="Proteomes" id="UP000260758">
    <property type="component" value="Unassembled WGS sequence"/>
</dbReference>
<dbReference type="EMBL" id="WKQV01000011">
    <property type="protein sequence ID" value="MSD27371.1"/>
    <property type="molecule type" value="Genomic_DNA"/>
</dbReference>
<dbReference type="EMBL" id="QSES01000014">
    <property type="protein sequence ID" value="RGZ92387.1"/>
    <property type="molecule type" value="Genomic_DNA"/>
</dbReference>
<evidence type="ECO:0000313" key="61">
    <source>
        <dbReference type="Proteomes" id="UP000283683"/>
    </source>
</evidence>
<dbReference type="EMBL" id="CYXM01000001">
    <property type="protein sequence ID" value="CUM69558.1"/>
    <property type="molecule type" value="Genomic_DNA"/>
</dbReference>
<evidence type="ECO:0000313" key="8">
    <source>
        <dbReference type="EMBL" id="CRL40368.1"/>
    </source>
</evidence>
<organism evidence="8 46">
    <name type="scientific">Agathobacter rectalis</name>
    <dbReference type="NCBI Taxonomy" id="39491"/>
    <lineage>
        <taxon>Bacteria</taxon>
        <taxon>Bacillati</taxon>
        <taxon>Bacillota</taxon>
        <taxon>Clostridia</taxon>
        <taxon>Lachnospirales</taxon>
        <taxon>Lachnospiraceae</taxon>
        <taxon>Agathobacter</taxon>
    </lineage>
</organism>
<dbReference type="EMBL" id="VSTF01000002">
    <property type="protein sequence ID" value="TYL61322.1"/>
    <property type="molecule type" value="Genomic_DNA"/>
</dbReference>
<dbReference type="Proteomes" id="UP000266066">
    <property type="component" value="Unassembled WGS sequence"/>
</dbReference>
<evidence type="ECO:0000256" key="6">
    <source>
        <dbReference type="RuleBase" id="RU003877"/>
    </source>
</evidence>
<dbReference type="GeneID" id="86989687"/>
<dbReference type="Proteomes" id="UP000324325">
    <property type="component" value="Unassembled WGS sequence"/>
</dbReference>
<comment type="subunit">
    <text evidence="5">Part of the 50S ribosomal subunit.</text>
</comment>
<dbReference type="AlphaFoldDB" id="A0A0M6WSF8"/>
<evidence type="ECO:0000313" key="65">
    <source>
        <dbReference type="Proteomes" id="UP000284835"/>
    </source>
</evidence>
<comment type="similarity">
    <text evidence="1 5 6">Belongs to the universal ribosomal protein uL13 family.</text>
</comment>
<evidence type="ECO:0000313" key="63">
    <source>
        <dbReference type="Proteomes" id="UP000283765"/>
    </source>
</evidence>
<reference evidence="18" key="8">
    <citation type="journal article" date="2020" name="Cell Host Microbe">
        <title>Functional and Genomic Variation between Human-Derived Isolates of Lachnospiraceae Reveals Inter- and Intra-Species Diversity.</title>
        <authorList>
            <person name="Sorbara M.T."/>
            <person name="Littmann E.R."/>
            <person name="Fontana E."/>
            <person name="Moody T.U."/>
            <person name="Kohout C.E."/>
            <person name="Gjonbalaj M."/>
            <person name="Eaton V."/>
            <person name="Seok R."/>
            <person name="Leiner I.M."/>
            <person name="Pamer E.G."/>
        </authorList>
    </citation>
    <scope>NUCLEOTIDE SEQUENCE</scope>
    <source>
        <strain evidence="19">MSK.16.45</strain>
        <strain evidence="18">MSK.17.79</strain>
    </source>
</reference>
<dbReference type="EMBL" id="JAAILW010000004">
    <property type="protein sequence ID" value="NSC26421.1"/>
    <property type="molecule type" value="Genomic_DNA"/>
</dbReference>
<evidence type="ECO:0000313" key="18">
    <source>
        <dbReference type="EMBL" id="NSC26421.1"/>
    </source>
</evidence>
<evidence type="ECO:0000256" key="4">
    <source>
        <dbReference type="ARBA" id="ARBA00035201"/>
    </source>
</evidence>
<evidence type="ECO:0000313" key="23">
    <source>
        <dbReference type="EMBL" id="RGM44742.1"/>
    </source>
</evidence>
<reference evidence="46" key="3">
    <citation type="submission" date="2015-05" db="EMBL/GenBank/DDBJ databases">
        <authorList>
            <consortium name="Pathogen Informatics"/>
        </authorList>
    </citation>
    <scope>NUCLEOTIDE SEQUENCE [LARGE SCALE GENOMIC DNA]</scope>
    <source>
        <strain evidence="10 47">2789STDY5608860</strain>
        <strain evidence="11 48">2789STDY5834884</strain>
        <strain evidence="9 49">2789STDY5834968</strain>
        <strain evidence="46">T1-815</strain>
    </source>
</reference>
<dbReference type="PIRSF" id="PIRSF002181">
    <property type="entry name" value="Ribosomal_L13"/>
    <property type="match status" value="1"/>
</dbReference>
<dbReference type="Proteomes" id="UP000324327">
    <property type="component" value="Unassembled WGS sequence"/>
</dbReference>
<evidence type="ECO:0000313" key="37">
    <source>
        <dbReference type="EMBL" id="RHD96972.1"/>
    </source>
</evidence>
<evidence type="ECO:0000313" key="76">
    <source>
        <dbReference type="Proteomes" id="UP000465607"/>
    </source>
</evidence>
<name>A0A0M6WSF8_9FIRM</name>
<accession>A0A0M6WSF8</accession>
<reference evidence="15" key="12">
    <citation type="submission" date="2023-01" db="EMBL/GenBank/DDBJ databases">
        <title>Human gut microbiome strain richness.</title>
        <authorList>
            <person name="Chen-Liaw A."/>
        </authorList>
    </citation>
    <scope>NUCLEOTIDE SEQUENCE</scope>
    <source>
        <strain evidence="15">1001283st1_D2_1001283B150209_150212</strain>
    </source>
</reference>
<dbReference type="EMBL" id="QSHU01000011">
    <property type="protein sequence ID" value="RHC38969.1"/>
    <property type="molecule type" value="Genomic_DNA"/>
</dbReference>
<reference evidence="18" key="9">
    <citation type="submission" date="2020-02" db="EMBL/GenBank/DDBJ databases">
        <authorList>
            <person name="Littmann E."/>
            <person name="Sorbara M."/>
        </authorList>
    </citation>
    <scope>NUCLEOTIDE SEQUENCE</scope>
    <source>
        <strain evidence="19">MSK.16.45</strain>
        <strain evidence="18">MSK.17.79</strain>
    </source>
</reference>
<evidence type="ECO:0000256" key="3">
    <source>
        <dbReference type="ARBA" id="ARBA00023274"/>
    </source>
</evidence>
<dbReference type="EMBL" id="QSAE01000025">
    <property type="protein sequence ID" value="RGW39581.1"/>
    <property type="molecule type" value="Genomic_DNA"/>
</dbReference>
<dbReference type="FunFam" id="3.90.1180.10:FF:000001">
    <property type="entry name" value="50S ribosomal protein L13"/>
    <property type="match status" value="1"/>
</dbReference>
<dbReference type="Proteomes" id="UP000283765">
    <property type="component" value="Unassembled WGS sequence"/>
</dbReference>
<evidence type="ECO:0000313" key="38">
    <source>
        <dbReference type="EMBL" id="RHE32169.1"/>
    </source>
</evidence>
<dbReference type="Proteomes" id="UP001197684">
    <property type="component" value="Unassembled WGS sequence"/>
</dbReference>
<dbReference type="EMBL" id="QRPB01000004">
    <property type="protein sequence ID" value="RHL81337.1"/>
    <property type="molecule type" value="Genomic_DNA"/>
</dbReference>
<evidence type="ECO:0000313" key="46">
    <source>
        <dbReference type="Proteomes" id="UP000049472"/>
    </source>
</evidence>
<dbReference type="OrthoDB" id="9801330at2"/>
<dbReference type="Proteomes" id="UP001193756">
    <property type="component" value="Unassembled WGS sequence"/>
</dbReference>
<evidence type="ECO:0000313" key="56">
    <source>
        <dbReference type="Proteomes" id="UP000266066"/>
    </source>
</evidence>
<dbReference type="Proteomes" id="UP000095602">
    <property type="component" value="Unassembled WGS sequence"/>
</dbReference>
<evidence type="ECO:0000313" key="50">
    <source>
        <dbReference type="Proteomes" id="UP000245905"/>
    </source>
</evidence>
<evidence type="ECO:0000313" key="13">
    <source>
        <dbReference type="EMBL" id="MCB6960353.1"/>
    </source>
</evidence>
<dbReference type="EMBL" id="QROF01000002">
    <property type="protein sequence ID" value="RHL07091.1"/>
    <property type="molecule type" value="Genomic_DNA"/>
</dbReference>
<dbReference type="Proteomes" id="UP000260717">
    <property type="component" value="Unassembled WGS sequence"/>
</dbReference>
<dbReference type="SUPFAM" id="SSF52161">
    <property type="entry name" value="Ribosomal protein L13"/>
    <property type="match status" value="1"/>
</dbReference>
<dbReference type="Proteomes" id="UP000479563">
    <property type="component" value="Unassembled WGS sequence"/>
</dbReference>
<dbReference type="Proteomes" id="UP000285290">
    <property type="component" value="Unassembled WGS sequence"/>
</dbReference>
<dbReference type="Proteomes" id="UP001197847">
    <property type="component" value="Unassembled WGS sequence"/>
</dbReference>
<evidence type="ECO:0000313" key="75">
    <source>
        <dbReference type="Proteomes" id="UP000324327"/>
    </source>
</evidence>
<evidence type="ECO:0000313" key="47">
    <source>
        <dbReference type="Proteomes" id="UP000095384"/>
    </source>
</evidence>
<dbReference type="Proteomes" id="UP000245905">
    <property type="component" value="Unassembled WGS sequence"/>
</dbReference>
<reference evidence="14" key="10">
    <citation type="submission" date="2021-10" db="EMBL/GenBank/DDBJ databases">
        <title>Collection of gut derived symbiotic bacterial strains cultured from healthy donors.</title>
        <authorList>
            <person name="Lin H."/>
            <person name="Littmann E."/>
            <person name="Claire K."/>
            <person name="Pamer E."/>
        </authorList>
    </citation>
    <scope>NUCLEOTIDE SEQUENCE</scope>
    <source>
        <strain evidence="14">MSK.22.92</strain>
    </source>
</reference>
<dbReference type="EMBL" id="QSTI01000031">
    <property type="protein sequence ID" value="RGM44742.1"/>
    <property type="molecule type" value="Genomic_DNA"/>
</dbReference>
<dbReference type="InterPro" id="IPR023563">
    <property type="entry name" value="Ribosomal_uL13_CS"/>
</dbReference>
<dbReference type="Proteomes" id="UP000095384">
    <property type="component" value="Unassembled WGS sequence"/>
</dbReference>
<dbReference type="Proteomes" id="UP000283501">
    <property type="component" value="Unassembled WGS sequence"/>
</dbReference>
<evidence type="ECO:0000313" key="15">
    <source>
        <dbReference type="EMBL" id="MDB8018181.1"/>
    </source>
</evidence>
<dbReference type="Proteomes" id="UP000286220">
    <property type="component" value="Unassembled WGS sequence"/>
</dbReference>
<dbReference type="EMBL" id="QRKN01000006">
    <property type="protein sequence ID" value="RHI21819.1"/>
    <property type="molecule type" value="Genomic_DNA"/>
</dbReference>
<evidence type="ECO:0000313" key="54">
    <source>
        <dbReference type="Proteomes" id="UP000260970"/>
    </source>
</evidence>
<evidence type="ECO:0000313" key="28">
    <source>
        <dbReference type="EMBL" id="RGU22579.1"/>
    </source>
</evidence>
<dbReference type="Proteomes" id="UP000283297">
    <property type="component" value="Unassembled WGS sequence"/>
</dbReference>
<dbReference type="Proteomes" id="UP000260970">
    <property type="component" value="Unassembled WGS sequence"/>
</dbReference>
<dbReference type="Proteomes" id="UP000286104">
    <property type="component" value="Unassembled WGS sequence"/>
</dbReference>
<dbReference type="EMBL" id="QSAZ01000010">
    <property type="protein sequence ID" value="RGW86450.1"/>
    <property type="molecule type" value="Genomic_DNA"/>
</dbReference>
<dbReference type="Pfam" id="PF00572">
    <property type="entry name" value="Ribosomal_L13"/>
    <property type="match status" value="1"/>
</dbReference>
<evidence type="ECO:0000256" key="7">
    <source>
        <dbReference type="RuleBase" id="RU003878"/>
    </source>
</evidence>
<dbReference type="RefSeq" id="WP_012743749.1">
    <property type="nucleotide sequence ID" value="NZ_AP031452.1"/>
</dbReference>
<evidence type="ECO:0000313" key="48">
    <source>
        <dbReference type="Proteomes" id="UP000095602"/>
    </source>
</evidence>
<dbReference type="EMBL" id="CVRQ01000025">
    <property type="protein sequence ID" value="CRL40368.1"/>
    <property type="molecule type" value="Genomic_DNA"/>
</dbReference>
<dbReference type="EMBL" id="JAJCJQ010000005">
    <property type="protein sequence ID" value="MCB6960353.1"/>
    <property type="molecule type" value="Genomic_DNA"/>
</dbReference>
<dbReference type="PANTHER" id="PTHR11545">
    <property type="entry name" value="RIBOSOMAL PROTEIN L13"/>
    <property type="match status" value="1"/>
</dbReference>
<protein>
    <recommendedName>
        <fullName evidence="4 5">Large ribosomal subunit protein uL13</fullName>
    </recommendedName>
</protein>
<dbReference type="EMBL" id="QSUG01000014">
    <property type="protein sequence ID" value="RGN21399.1"/>
    <property type="molecule type" value="Genomic_DNA"/>
</dbReference>
<dbReference type="EMBL" id="CYYW01000014">
    <property type="protein sequence ID" value="CUO32108.1"/>
    <property type="molecule type" value="Genomic_DNA"/>
</dbReference>
<evidence type="ECO:0000313" key="25">
    <source>
        <dbReference type="EMBL" id="RGN21399.1"/>
    </source>
</evidence>
<dbReference type="Proteomes" id="UP000049472">
    <property type="component" value="Unassembled WGS sequence"/>
</dbReference>
<evidence type="ECO:0000313" key="52">
    <source>
        <dbReference type="Proteomes" id="UP000260717"/>
    </source>
</evidence>
<evidence type="ECO:0000313" key="51">
    <source>
        <dbReference type="Proteomes" id="UP000260642"/>
    </source>
</evidence>
<evidence type="ECO:0000313" key="70">
    <source>
        <dbReference type="Proteomes" id="UP000286181"/>
    </source>
</evidence>
<dbReference type="EMBL" id="QSFZ01000002">
    <property type="protein sequence ID" value="RHA93804.1"/>
    <property type="molecule type" value="Genomic_DNA"/>
</dbReference>
<dbReference type="EMBL" id="JAAIMP010000012">
    <property type="protein sequence ID" value="NSC77561.1"/>
    <property type="molecule type" value="Genomic_DNA"/>
</dbReference>
<reference evidence="12" key="11">
    <citation type="submission" date="2021-10" db="EMBL/GenBank/DDBJ databases">
        <title>Collection of gut derived symbiotic bacterial strains cultured from healthy donors.</title>
        <authorList>
            <person name="Lin H."/>
            <person name="Littmann E."/>
            <person name="Kohout C."/>
            <person name="Pamer E.G."/>
        </authorList>
    </citation>
    <scope>NUCLEOTIDE SEQUENCE</scope>
    <source>
        <strain evidence="13">DFI.7.28A</strain>
        <strain evidence="12">DFI.9.42</strain>
    </source>
</reference>
<evidence type="ECO:0000313" key="72">
    <source>
        <dbReference type="Proteomes" id="UP000286341"/>
    </source>
</evidence>
<evidence type="ECO:0000313" key="68">
    <source>
        <dbReference type="Proteomes" id="UP000285865"/>
    </source>
</evidence>
<reference evidence="20 50" key="1">
    <citation type="submission" date="2014-09" db="EMBL/GenBank/DDBJ databases">
        <title>Butyrate-producing bacteria isolated from human gut.</title>
        <authorList>
            <person name="Zhang Q."/>
            <person name="Zhao L."/>
        </authorList>
    </citation>
    <scope>NUCLEOTIDE SEQUENCE [LARGE SCALE GENOMIC DNA]</scope>
    <source>
        <strain evidence="20 50">R22</strain>
    </source>
</reference>
<dbReference type="EMBL" id="QSDV01000010">
    <property type="protein sequence ID" value="RGZ18675.1"/>
    <property type="molecule type" value="Genomic_DNA"/>
</dbReference>
<evidence type="ECO:0000313" key="43">
    <source>
        <dbReference type="EMBL" id="RHL81337.1"/>
    </source>
</evidence>
<evidence type="ECO:0000313" key="74">
    <source>
        <dbReference type="Proteomes" id="UP000324325"/>
    </source>
</evidence>
<dbReference type="EMBL" id="QSKY01000002">
    <property type="protein sequence ID" value="RHF07881.1"/>
    <property type="molecule type" value="Genomic_DNA"/>
</dbReference>
<evidence type="ECO:0000313" key="55">
    <source>
        <dbReference type="Proteomes" id="UP000261052"/>
    </source>
</evidence>
<dbReference type="Proteomes" id="UP000285209">
    <property type="component" value="Unassembled WGS sequence"/>
</dbReference>
<dbReference type="GO" id="GO:0003735">
    <property type="term" value="F:structural constituent of ribosome"/>
    <property type="evidence" value="ECO:0007669"/>
    <property type="project" value="InterPro"/>
</dbReference>
<evidence type="ECO:0000313" key="31">
    <source>
        <dbReference type="EMBL" id="RGZ18675.1"/>
    </source>
</evidence>
<dbReference type="EMBL" id="CZAJ01000015">
    <property type="protein sequence ID" value="CUP06837.1"/>
    <property type="molecule type" value="Genomic_DNA"/>
</dbReference>
<dbReference type="Proteomes" id="UP000283683">
    <property type="component" value="Unassembled WGS sequence"/>
</dbReference>
<evidence type="ECO:0000313" key="66">
    <source>
        <dbReference type="Proteomes" id="UP000285209"/>
    </source>
</evidence>
<dbReference type="Proteomes" id="UP000284835">
    <property type="component" value="Unassembled WGS sequence"/>
</dbReference>
<evidence type="ECO:0000313" key="53">
    <source>
        <dbReference type="Proteomes" id="UP000260758"/>
    </source>
</evidence>
<dbReference type="Proteomes" id="UP000283721">
    <property type="component" value="Unassembled WGS sequence"/>
</dbReference>
<dbReference type="EMBL" id="QSTP01000028">
    <property type="protein sequence ID" value="RGM66977.1"/>
    <property type="molecule type" value="Genomic_DNA"/>
</dbReference>
<reference evidence="51 52" key="4">
    <citation type="submission" date="2018-08" db="EMBL/GenBank/DDBJ databases">
        <title>A genome reference for cultivated species of the human gut microbiota.</title>
        <authorList>
            <person name="Zou Y."/>
            <person name="Xue W."/>
            <person name="Luo G."/>
        </authorList>
    </citation>
    <scope>NUCLEOTIDE SEQUENCE [LARGE SCALE GENOMIC DNA]</scope>
    <source>
        <strain evidence="30 61">AF06-19</strain>
        <strain evidence="29 73">AF12-8</strain>
        <strain evidence="28 63">AF17-27</strain>
        <strain evidence="27 64">AF18-16LB</strain>
        <strain evidence="26 56">AF25-15</strain>
        <strain evidence="43 57">AF36-2BH</strain>
        <strain evidence="42 58">AF38-24</strain>
        <strain evidence="41 70">AF39-14AC</strain>
        <strain evidence="40 68">AM16-11</strain>
        <strain evidence="39 60">AM26-2LB</strain>
        <strain evidence="38 67">AM29-10</strain>
        <strain evidence="37 65">AM30-13AC</strain>
        <strain evidence="36 69">AM36-3AA</strain>
        <strain evidence="35 71">AM42-17AT</strain>
        <strain evidence="34 72">AM44-1AT</strain>
        <strain evidence="33 62">AM47-6BH</strain>
        <strain evidence="32 59">AM48-7</strain>
        <strain evidence="31 66">AM54-25XD</strain>
        <strain evidence="25 54">OM05-6AA</strain>
        <strain evidence="24 53">OM07-13</strain>
        <strain evidence="23 52">OM08-12AT</strain>
        <strain evidence="22 55">TF11-15AC</strain>
        <strain evidence="21 51">TM10-3</strain>
    </source>
</reference>
<dbReference type="EMBL" id="JAJFBX010000035">
    <property type="protein sequence ID" value="MCC2748442.1"/>
    <property type="molecule type" value="Genomic_DNA"/>
</dbReference>
<evidence type="ECO:0000313" key="67">
    <source>
        <dbReference type="Proteomes" id="UP000285290"/>
    </source>
</evidence>
<evidence type="ECO:0000256" key="2">
    <source>
        <dbReference type="ARBA" id="ARBA00022980"/>
    </source>
</evidence>
<evidence type="ECO:0000313" key="12">
    <source>
        <dbReference type="EMBL" id="MCB6937357.1"/>
    </source>
</evidence>
<evidence type="ECO:0000313" key="27">
    <source>
        <dbReference type="EMBL" id="RGT81902.1"/>
    </source>
</evidence>
<evidence type="ECO:0000313" key="44">
    <source>
        <dbReference type="EMBL" id="TYL58733.1"/>
    </source>
</evidence>
<dbReference type="EMBL" id="QSQP01000005">
    <property type="protein sequence ID" value="RGK43830.1"/>
    <property type="molecule type" value="Genomic_DNA"/>
</dbReference>
<evidence type="ECO:0000313" key="41">
    <source>
        <dbReference type="EMBL" id="RHL07091.1"/>
    </source>
</evidence>
<dbReference type="SMR" id="A0A0M6WSF8"/>
<dbReference type="Proteomes" id="UP000283431">
    <property type="component" value="Unassembled WGS sequence"/>
</dbReference>
<evidence type="ECO:0000313" key="60">
    <source>
        <dbReference type="Proteomes" id="UP000283501"/>
    </source>
</evidence>
<evidence type="ECO:0000313" key="24">
    <source>
        <dbReference type="EMBL" id="RGM66977.1"/>
    </source>
</evidence>
<evidence type="ECO:0000313" key="20">
    <source>
        <dbReference type="EMBL" id="PWE82604.1"/>
    </source>
</evidence>
<dbReference type="Proteomes" id="UP000095673">
    <property type="component" value="Unassembled WGS sequence"/>
</dbReference>
<evidence type="ECO:0000313" key="26">
    <source>
        <dbReference type="EMBL" id="RGR54091.1"/>
    </source>
</evidence>
<evidence type="ECO:0000313" key="14">
    <source>
        <dbReference type="EMBL" id="MCC2748442.1"/>
    </source>
</evidence>
<evidence type="ECO:0000313" key="22">
    <source>
        <dbReference type="EMBL" id="RGK43830.1"/>
    </source>
</evidence>
<evidence type="ECO:0000313" key="58">
    <source>
        <dbReference type="Proteomes" id="UP000283297"/>
    </source>
</evidence>
<dbReference type="Proteomes" id="UP001193670">
    <property type="component" value="Unassembled WGS sequence"/>
</dbReference>
<dbReference type="EMBL" id="QRUJ01000009">
    <property type="protein sequence ID" value="RGR54091.1"/>
    <property type="molecule type" value="Genomic_DNA"/>
</dbReference>
<dbReference type="EMBL" id="QSKC01000008">
    <property type="protein sequence ID" value="RHE32169.1"/>
    <property type="molecule type" value="Genomic_DNA"/>
</dbReference>
<evidence type="ECO:0000313" key="77">
    <source>
        <dbReference type="Proteomes" id="UP000479563"/>
    </source>
</evidence>
<dbReference type="GO" id="GO:0006412">
    <property type="term" value="P:translation"/>
    <property type="evidence" value="ECO:0007669"/>
    <property type="project" value="UniProtKB-UniRule"/>
</dbReference>
<dbReference type="EMBL" id="QSOB01000004">
    <property type="protein sequence ID" value="RGI69684.1"/>
    <property type="molecule type" value="Genomic_DNA"/>
</dbReference>
<evidence type="ECO:0000313" key="71">
    <source>
        <dbReference type="Proteomes" id="UP000286220"/>
    </source>
</evidence>
<dbReference type="CDD" id="cd00392">
    <property type="entry name" value="Ribosomal_L13"/>
    <property type="match status" value="1"/>
</dbReference>
<dbReference type="EMBL" id="JAQLYE010000014">
    <property type="protein sequence ID" value="MDB8018181.1"/>
    <property type="molecule type" value="Genomic_DNA"/>
</dbReference>
<dbReference type="EMBL" id="JAJCJK010000003">
    <property type="protein sequence ID" value="MCB6937357.1"/>
    <property type="molecule type" value="Genomic_DNA"/>
</dbReference>
<evidence type="ECO:0000313" key="9">
    <source>
        <dbReference type="EMBL" id="CUM69558.1"/>
    </source>
</evidence>
<dbReference type="Proteomes" id="UP000284296">
    <property type="component" value="Unassembled WGS sequence"/>
</dbReference>
<evidence type="ECO:0000256" key="5">
    <source>
        <dbReference type="HAMAP-Rule" id="MF_01366"/>
    </source>
</evidence>
<keyword evidence="3 5" id="KW-0687">Ribonucleoprotein</keyword>
<comment type="function">
    <text evidence="5 7">This protein is one of the early assembly proteins of the 50S ribosomal subunit, although it is not seen to bind rRNA by itself. It is important during the early stages of 50S assembly.</text>
</comment>
<reference evidence="8" key="2">
    <citation type="submission" date="2015-05" db="EMBL/GenBank/DDBJ databases">
        <authorList>
            <person name="Wang D.B."/>
            <person name="Wang M."/>
        </authorList>
    </citation>
    <scope>NUCLEOTIDE SEQUENCE [LARGE SCALE GENOMIC DNA]</scope>
    <source>
        <strain evidence="8">T1-815</strain>
    </source>
</reference>
<dbReference type="Proteomes" id="UP000285865">
    <property type="component" value="Unassembled WGS sequence"/>
</dbReference>
<evidence type="ECO:0000313" key="29">
    <source>
        <dbReference type="EMBL" id="RGW39581.1"/>
    </source>
</evidence>
<dbReference type="Proteomes" id="UP000266698">
    <property type="component" value="Unassembled WGS sequence"/>
</dbReference>
<keyword evidence="46" id="KW-1185">Reference proteome</keyword>
<dbReference type="InterPro" id="IPR005822">
    <property type="entry name" value="Ribosomal_uL13"/>
</dbReference>
<evidence type="ECO:0000313" key="35">
    <source>
        <dbReference type="EMBL" id="RHA93804.1"/>
    </source>
</evidence>
<dbReference type="Proteomes" id="UP000286341">
    <property type="component" value="Unassembled WGS sequence"/>
</dbReference>
<evidence type="ECO:0000313" key="34">
    <source>
        <dbReference type="EMBL" id="RHA12225.1"/>
    </source>
</evidence>
<evidence type="ECO:0000313" key="62">
    <source>
        <dbReference type="Proteomes" id="UP000283721"/>
    </source>
</evidence>